<evidence type="ECO:0000313" key="8">
    <source>
        <dbReference type="EMBL" id="EIC22523.1"/>
    </source>
</evidence>
<evidence type="ECO:0000256" key="4">
    <source>
        <dbReference type="ARBA" id="ARBA00023015"/>
    </source>
</evidence>
<dbReference type="InterPro" id="IPR006027">
    <property type="entry name" value="NusB_RsmB_TIM44"/>
</dbReference>
<evidence type="ECO:0000259" key="7">
    <source>
        <dbReference type="Pfam" id="PF01029"/>
    </source>
</evidence>
<evidence type="ECO:0000256" key="2">
    <source>
        <dbReference type="ARBA" id="ARBA00022814"/>
    </source>
</evidence>
<evidence type="ECO:0000256" key="6">
    <source>
        <dbReference type="HAMAP-Rule" id="MF_00073"/>
    </source>
</evidence>
<dbReference type="STRING" id="631362.Thi970DRAFT_02790"/>
<dbReference type="PANTHER" id="PTHR11078">
    <property type="entry name" value="N UTILIZATION SUBSTANCE PROTEIN B-RELATED"/>
    <property type="match status" value="1"/>
</dbReference>
<dbReference type="GO" id="GO:0005829">
    <property type="term" value="C:cytosol"/>
    <property type="evidence" value="ECO:0007669"/>
    <property type="project" value="TreeGrafter"/>
</dbReference>
<dbReference type="Pfam" id="PF01029">
    <property type="entry name" value="NusB"/>
    <property type="match status" value="1"/>
</dbReference>
<dbReference type="EMBL" id="JH603169">
    <property type="protein sequence ID" value="EIC22523.1"/>
    <property type="molecule type" value="Genomic_DNA"/>
</dbReference>
<dbReference type="PANTHER" id="PTHR11078:SF3">
    <property type="entry name" value="ANTITERMINATION NUSB DOMAIN-CONTAINING PROTEIN"/>
    <property type="match status" value="1"/>
</dbReference>
<dbReference type="OrthoDB" id="9789556at2"/>
<evidence type="ECO:0000256" key="5">
    <source>
        <dbReference type="ARBA" id="ARBA00023163"/>
    </source>
</evidence>
<keyword evidence="9" id="KW-1185">Reference proteome</keyword>
<dbReference type="eggNOG" id="COG0781">
    <property type="taxonomic scope" value="Bacteria"/>
</dbReference>
<dbReference type="HOGENOM" id="CLU_087843_4_1_6"/>
<keyword evidence="3 6" id="KW-0694">RNA-binding</keyword>
<dbReference type="GO" id="GO:0003723">
    <property type="term" value="F:RNA binding"/>
    <property type="evidence" value="ECO:0007669"/>
    <property type="project" value="UniProtKB-UniRule"/>
</dbReference>
<gene>
    <name evidence="6" type="primary">nusB</name>
    <name evidence="8" type="ORF">Thi970DRAFT_02790</name>
</gene>
<dbReference type="HAMAP" id="MF_00073">
    <property type="entry name" value="NusB"/>
    <property type="match status" value="1"/>
</dbReference>
<evidence type="ECO:0000256" key="3">
    <source>
        <dbReference type="ARBA" id="ARBA00022884"/>
    </source>
</evidence>
<feature type="domain" description="NusB/RsmB/TIM44" evidence="7">
    <location>
        <begin position="7"/>
        <end position="151"/>
    </location>
</feature>
<accession>H8Z1H4</accession>
<proteinExistence type="inferred from homology"/>
<keyword evidence="4 6" id="KW-0805">Transcription regulation</keyword>
<name>H8Z1H4_9GAMM</name>
<sequence length="171" mass="18753">MAGPRAQARRYALLALYQWQFGRQTSAEIAQQFFDDPPWIEALARGLAGRTDDDETPGDVRFDLQLFDQLLRGVVERIKVIDQSLTPFLDRSLTSVDPVERAILRLATFELLSSPELPSPVILDEAIGLAKTFGADQSHKFINGVLDKVARHRSALASGTLLSSATSATSA</sequence>
<comment type="similarity">
    <text evidence="1 6">Belongs to the NusB family.</text>
</comment>
<dbReference type="RefSeq" id="WP_009149435.1">
    <property type="nucleotide sequence ID" value="NZ_CP121471.1"/>
</dbReference>
<comment type="function">
    <text evidence="6">Involved in transcription antitermination. Required for transcription of ribosomal RNA (rRNA) genes. Binds specifically to the boxA antiterminator sequence of the ribosomal RNA (rrn) operons.</text>
</comment>
<dbReference type="NCBIfam" id="TIGR01951">
    <property type="entry name" value="nusB"/>
    <property type="match status" value="1"/>
</dbReference>
<dbReference type="SUPFAM" id="SSF48013">
    <property type="entry name" value="NusB-like"/>
    <property type="match status" value="1"/>
</dbReference>
<evidence type="ECO:0000313" key="9">
    <source>
        <dbReference type="Proteomes" id="UP000002964"/>
    </source>
</evidence>
<dbReference type="GO" id="GO:0031564">
    <property type="term" value="P:transcription antitermination"/>
    <property type="evidence" value="ECO:0007669"/>
    <property type="project" value="UniProtKB-KW"/>
</dbReference>
<dbReference type="Gene3D" id="1.10.940.10">
    <property type="entry name" value="NusB-like"/>
    <property type="match status" value="1"/>
</dbReference>
<protein>
    <recommendedName>
        <fullName evidence="6">Transcription antitermination protein NusB</fullName>
    </recommendedName>
    <alternativeName>
        <fullName evidence="6">Antitermination factor NusB</fullName>
    </alternativeName>
</protein>
<reference evidence="9" key="1">
    <citation type="submission" date="2011-06" db="EMBL/GenBank/DDBJ databases">
        <authorList>
            <consortium name="US DOE Joint Genome Institute (JGI-PGF)"/>
            <person name="Lucas S."/>
            <person name="Han J."/>
            <person name="Lapidus A."/>
            <person name="Cheng J.-F."/>
            <person name="Goodwin L."/>
            <person name="Pitluck S."/>
            <person name="Peters L."/>
            <person name="Land M.L."/>
            <person name="Hauser L."/>
            <person name="Vogl K."/>
            <person name="Liu Z."/>
            <person name="Overmann J."/>
            <person name="Frigaard N.-U."/>
            <person name="Bryant D.A."/>
            <person name="Woyke T.J."/>
        </authorList>
    </citation>
    <scope>NUCLEOTIDE SEQUENCE [LARGE SCALE GENOMIC DNA]</scope>
    <source>
        <strain evidence="9">970</strain>
    </source>
</reference>
<keyword evidence="2 6" id="KW-0889">Transcription antitermination</keyword>
<organism evidence="8 9">
    <name type="scientific">Thiorhodovibrio frisius</name>
    <dbReference type="NCBI Taxonomy" id="631362"/>
    <lineage>
        <taxon>Bacteria</taxon>
        <taxon>Pseudomonadati</taxon>
        <taxon>Pseudomonadota</taxon>
        <taxon>Gammaproteobacteria</taxon>
        <taxon>Chromatiales</taxon>
        <taxon>Chromatiaceae</taxon>
        <taxon>Thiorhodovibrio</taxon>
    </lineage>
</organism>
<keyword evidence="5 6" id="KW-0804">Transcription</keyword>
<evidence type="ECO:0000256" key="1">
    <source>
        <dbReference type="ARBA" id="ARBA00005952"/>
    </source>
</evidence>
<dbReference type="InterPro" id="IPR035926">
    <property type="entry name" value="NusB-like_sf"/>
</dbReference>
<dbReference type="Proteomes" id="UP000002964">
    <property type="component" value="Unassembled WGS sequence"/>
</dbReference>
<reference evidence="8 9" key="2">
    <citation type="submission" date="2011-11" db="EMBL/GenBank/DDBJ databases">
        <authorList>
            <consortium name="US DOE Joint Genome Institute"/>
            <person name="Lucas S."/>
            <person name="Han J."/>
            <person name="Lapidus A."/>
            <person name="Cheng J.-F."/>
            <person name="Goodwin L."/>
            <person name="Pitluck S."/>
            <person name="Peters L."/>
            <person name="Ovchinnikova G."/>
            <person name="Zhang X."/>
            <person name="Detter J.C."/>
            <person name="Han C."/>
            <person name="Tapia R."/>
            <person name="Land M."/>
            <person name="Hauser L."/>
            <person name="Kyrpides N."/>
            <person name="Ivanova N."/>
            <person name="Pagani I."/>
            <person name="Vogl K."/>
            <person name="Liu Z."/>
            <person name="Overmann J."/>
            <person name="Frigaard N.-U."/>
            <person name="Bryant D."/>
            <person name="Woyke T."/>
        </authorList>
    </citation>
    <scope>NUCLEOTIDE SEQUENCE [LARGE SCALE GENOMIC DNA]</scope>
    <source>
        <strain evidence="8 9">970</strain>
    </source>
</reference>
<dbReference type="InterPro" id="IPR011605">
    <property type="entry name" value="NusB_fam"/>
</dbReference>
<dbReference type="GO" id="GO:0006353">
    <property type="term" value="P:DNA-templated transcription termination"/>
    <property type="evidence" value="ECO:0007669"/>
    <property type="project" value="UniProtKB-UniRule"/>
</dbReference>
<dbReference type="AlphaFoldDB" id="H8Z1H4"/>